<organism evidence="7 8">
    <name type="scientific">Niabella ginsenosidivorans</name>
    <dbReference type="NCBI Taxonomy" id="1176587"/>
    <lineage>
        <taxon>Bacteria</taxon>
        <taxon>Pseudomonadati</taxon>
        <taxon>Bacteroidota</taxon>
        <taxon>Chitinophagia</taxon>
        <taxon>Chitinophagales</taxon>
        <taxon>Chitinophagaceae</taxon>
        <taxon>Niabella</taxon>
    </lineage>
</organism>
<gene>
    <name evidence="7" type="ORF">A8C56_03690</name>
</gene>
<dbReference type="Pfam" id="PF04357">
    <property type="entry name" value="TamB"/>
    <property type="match status" value="1"/>
</dbReference>
<dbReference type="GO" id="GO:0005886">
    <property type="term" value="C:plasma membrane"/>
    <property type="evidence" value="ECO:0007669"/>
    <property type="project" value="InterPro"/>
</dbReference>
<accession>A0A1A9I0J0</accession>
<evidence type="ECO:0000256" key="2">
    <source>
        <dbReference type="ARBA" id="ARBA00022692"/>
    </source>
</evidence>
<keyword evidence="3" id="KW-1133">Transmembrane helix</keyword>
<evidence type="ECO:0000313" key="8">
    <source>
        <dbReference type="Proteomes" id="UP000077667"/>
    </source>
</evidence>
<evidence type="ECO:0000256" key="4">
    <source>
        <dbReference type="ARBA" id="ARBA00023136"/>
    </source>
</evidence>
<sequence>MTLGSILGLVILLWLTIQVPGVQNWLIHKVTKRLSKELQTQIAIRHVDFSLFNKMHLEDVLVLDRQKDTILSAGAVTVNITDWFFVKKDIELKYIGLKDAYIQLQRSDSIWRHQFLLDYFSAPASSKPKKKGTINIAFRKVDLENIRFIQKDGWKGQDMTAALASLRVDPKNIDFAKKVININTLTINQPYFAIRNYKGRRPETGDQEAAPKHPAAASAKDTAELEWNAGKWEFLAGSASIRNGTFKTDNDAHPADTLDKNTFDGRHIEFAKINADFKQVRWWMDTITTNMTLSTKEKSGFEVKKLAAGVKVTPKEMTFNHLDLRTNDSHLTDYYSMRFASFASMDDYITNVTMQAHFAKAEINSDDIAYFAPAMRTWKKQIILSGDIKGPVASLVAKQLEIQAGNNTYFSGDASLTGLPDIDETFMDIKANHFKTTYADAIAFAPALTKIDIPDLSKLQYLNFVGNYTGFIRDFVTYGTLTTGLGTVTTDVNMKIPRGGNPVYSGTVATGNFNLGPLLKDEKLGNVSFSAKLKGAGFDPQSGAVALSAAIRYIDYNQYRYNNVTVDGELNKKVFNGKLVINDPNADLDLNGLVDFSKPEAPVFNFVSDIRKIDFKAMNFLQDSVVLTGKINAHFTGKTIDNFLGNATITDATLVRNQAPLSFDSLAINSAIEGDRKRLTLASNEFSANISGTFNLRDLPNSVVSFLNRYYPAYIKPPTRQVQEQAFSFEIQTQNFDSFIPIIDSSLGGFNNAHIRGSINTYTNSLTLDAEVPFFSYDRFQFNDVTVTGRGNYDSLSLVGRTTNIKVGDSLNVPLALFNIAARNDVSRVMIYSGGTGAVDQARLNAVVNTYSNGVKIDFAPSTFILNGKTWNIERNGELEFRKDVPAHGQLVLRESNQEVRIHTLPSDLGSWNDIAVTLKDINLGDLSKYLVPNNRLEGLVSGDFLLENPGRNMKISSDNFMGRAIRLDNDSIGDLSAKVVFDLPTRELTVNGTTLNPQKKDLAYNLHLFLKNEESQANNIISLDATNFDLKYINRFLGFLFSDMTGEITGKFDLKGPFDQLSIVGKGRLHNAGLRVNFTQCFYSIEDNDIELKENEINLDGIVLKDTITKNPVYLMGNITHSGFKNMFFDLNVSTRKPGTSDAANNRPVQVLNTTYNDNKVFYGNVKATGSFALVGPEDNLYMKIDAIASYRDESSFTIASSNSKAGQMPDWLVERKYGEAMSDSIYKKKANNVTYDLDVTANPKVQMKFVMDNLTGDEIKGRGSGTLNVRSGTNEPLNIKGRLDIDEGSYNYTFQSFFKKPFEIKKGGENYISWNGDPLNANINIEAQYKAERVSFAPLAKFQIDQSYASTRENVYVITQLTGHLFKPEFKFQLELDPNSKYKNDFNVTNMLQQIENNQTEVTRQVTYLIVFNSFAPPETGSNFGSTVNEFTYNTISSLSGLFFNEINKKLNNELAKILGSNVSVVFSGSVYNRSILNMPTNNFEINQANVNGAILVPIFKDRFVISLGSSMEVPLASTIQQSVQFLPDVTAEWLLNASGTIRLNLFYRENLDYLTASSTGAAKLKRSGVGISFRKEFNTIGEIFRNARRRALQRRTLQPASVPVPDSTKKPASDTLQNRVEPVTPDDKKKTPLSATPKESTGLN</sequence>
<evidence type="ECO:0000256" key="5">
    <source>
        <dbReference type="SAM" id="MobiDB-lite"/>
    </source>
</evidence>
<feature type="compositionally biased region" description="Polar residues" evidence="5">
    <location>
        <begin position="1636"/>
        <end position="1647"/>
    </location>
</feature>
<evidence type="ECO:0000256" key="3">
    <source>
        <dbReference type="ARBA" id="ARBA00022989"/>
    </source>
</evidence>
<dbReference type="KEGG" id="nia:A8C56_03690"/>
<keyword evidence="2" id="KW-0812">Transmembrane</keyword>
<keyword evidence="4" id="KW-0472">Membrane</keyword>
<dbReference type="STRING" id="1176587.A8C56_03690"/>
<dbReference type="GO" id="GO:0009306">
    <property type="term" value="P:protein secretion"/>
    <property type="evidence" value="ECO:0007669"/>
    <property type="project" value="InterPro"/>
</dbReference>
<protein>
    <recommendedName>
        <fullName evidence="6">Translocation and assembly module TamB C-terminal domain-containing protein</fullName>
    </recommendedName>
</protein>
<proteinExistence type="predicted"/>
<dbReference type="Proteomes" id="UP000077667">
    <property type="component" value="Chromosome"/>
</dbReference>
<feature type="domain" description="Translocation and assembly module TamB C-terminal" evidence="6">
    <location>
        <begin position="1106"/>
        <end position="1580"/>
    </location>
</feature>
<dbReference type="PANTHER" id="PTHR36985:SF1">
    <property type="entry name" value="TRANSLOCATION AND ASSEMBLY MODULE SUBUNIT TAMB"/>
    <property type="match status" value="1"/>
</dbReference>
<evidence type="ECO:0000259" key="6">
    <source>
        <dbReference type="Pfam" id="PF04357"/>
    </source>
</evidence>
<dbReference type="EMBL" id="CP015772">
    <property type="protein sequence ID" value="ANH80202.1"/>
    <property type="molecule type" value="Genomic_DNA"/>
</dbReference>
<feature type="region of interest" description="Disordered" evidence="5">
    <location>
        <begin position="1597"/>
        <end position="1647"/>
    </location>
</feature>
<keyword evidence="8" id="KW-1185">Reference proteome</keyword>
<dbReference type="InterPro" id="IPR007452">
    <property type="entry name" value="TamB_C"/>
</dbReference>
<evidence type="ECO:0000256" key="1">
    <source>
        <dbReference type="ARBA" id="ARBA00004167"/>
    </source>
</evidence>
<dbReference type="PANTHER" id="PTHR36985">
    <property type="entry name" value="TRANSLOCATION AND ASSEMBLY MODULE SUBUNIT TAMB"/>
    <property type="match status" value="1"/>
</dbReference>
<comment type="subcellular location">
    <subcellularLocation>
        <location evidence="1">Membrane</location>
        <topology evidence="1">Single-pass membrane protein</topology>
    </subcellularLocation>
</comment>
<reference evidence="7 8" key="1">
    <citation type="submission" date="2016-05" db="EMBL/GenBank/DDBJ databases">
        <title>Niabella ginsenosidivorans BS26 whole genome sequencing.</title>
        <authorList>
            <person name="Im W.T."/>
            <person name="Siddiqi M.Z."/>
        </authorList>
    </citation>
    <scope>NUCLEOTIDE SEQUENCE [LARGE SCALE GENOMIC DNA]</scope>
    <source>
        <strain evidence="7 8">BS26</strain>
    </source>
</reference>
<evidence type="ECO:0000313" key="7">
    <source>
        <dbReference type="EMBL" id="ANH80202.1"/>
    </source>
</evidence>
<dbReference type="OrthoDB" id="680700at2"/>
<name>A0A1A9I0J0_9BACT</name>